<keyword evidence="8 10" id="KW-0472">Membrane</keyword>
<evidence type="ECO:0000256" key="10">
    <source>
        <dbReference type="SAM" id="Phobius"/>
    </source>
</evidence>
<evidence type="ECO:0000256" key="2">
    <source>
        <dbReference type="ARBA" id="ARBA00004236"/>
    </source>
</evidence>
<organism evidence="13 14">
    <name type="scientific">Candidatus Yonathbacteria bacterium RIFCSPHIGHO2_01_FULL_51_10</name>
    <dbReference type="NCBI Taxonomy" id="1802723"/>
    <lineage>
        <taxon>Bacteria</taxon>
        <taxon>Candidatus Yonathiibacteriota</taxon>
    </lineage>
</organism>
<keyword evidence="7 10" id="KW-1133">Transmembrane helix</keyword>
<evidence type="ECO:0000313" key="13">
    <source>
        <dbReference type="EMBL" id="OHA80631.1"/>
    </source>
</evidence>
<keyword evidence="5" id="KW-0133">Cell shape</keyword>
<keyword evidence="3" id="KW-1003">Cell membrane</keyword>
<comment type="caution">
    <text evidence="13">The sequence shown here is derived from an EMBL/GenBank/DDBJ whole genome shotgun (WGS) entry which is preliminary data.</text>
</comment>
<evidence type="ECO:0000256" key="6">
    <source>
        <dbReference type="ARBA" id="ARBA00022984"/>
    </source>
</evidence>
<dbReference type="GO" id="GO:0071555">
    <property type="term" value="P:cell wall organization"/>
    <property type="evidence" value="ECO:0007669"/>
    <property type="project" value="TreeGrafter"/>
</dbReference>
<dbReference type="Pfam" id="PF03717">
    <property type="entry name" value="PBP_dimer"/>
    <property type="match status" value="1"/>
</dbReference>
<dbReference type="GO" id="GO:0008800">
    <property type="term" value="F:beta-lactamase activity"/>
    <property type="evidence" value="ECO:0007669"/>
    <property type="project" value="UniProtKB-EC"/>
</dbReference>
<evidence type="ECO:0000256" key="8">
    <source>
        <dbReference type="ARBA" id="ARBA00023136"/>
    </source>
</evidence>
<evidence type="ECO:0000256" key="5">
    <source>
        <dbReference type="ARBA" id="ARBA00022960"/>
    </source>
</evidence>
<feature type="domain" description="Penicillin-binding protein transpeptidase" evidence="11">
    <location>
        <begin position="255"/>
        <end position="563"/>
    </location>
</feature>
<dbReference type="AlphaFoldDB" id="A0A1G2S8M6"/>
<dbReference type="GO" id="GO:0008658">
    <property type="term" value="F:penicillin binding"/>
    <property type="evidence" value="ECO:0007669"/>
    <property type="project" value="InterPro"/>
</dbReference>
<feature type="domain" description="Penicillin-binding protein dimerisation" evidence="12">
    <location>
        <begin position="148"/>
        <end position="214"/>
    </location>
</feature>
<evidence type="ECO:0000256" key="1">
    <source>
        <dbReference type="ARBA" id="ARBA00004167"/>
    </source>
</evidence>
<evidence type="ECO:0000256" key="7">
    <source>
        <dbReference type="ARBA" id="ARBA00022989"/>
    </source>
</evidence>
<dbReference type="GO" id="GO:0046677">
    <property type="term" value="P:response to antibiotic"/>
    <property type="evidence" value="ECO:0007669"/>
    <property type="project" value="UniProtKB-KW"/>
</dbReference>
<keyword evidence="4 10" id="KW-0812">Transmembrane</keyword>
<keyword evidence="9" id="KW-0961">Cell wall biogenesis/degradation</keyword>
<dbReference type="GO" id="GO:0005886">
    <property type="term" value="C:plasma membrane"/>
    <property type="evidence" value="ECO:0007669"/>
    <property type="project" value="TreeGrafter"/>
</dbReference>
<dbReference type="Pfam" id="PF00905">
    <property type="entry name" value="Transpeptidase"/>
    <property type="match status" value="1"/>
</dbReference>
<evidence type="ECO:0000259" key="12">
    <source>
        <dbReference type="Pfam" id="PF03717"/>
    </source>
</evidence>
<dbReference type="InterPro" id="IPR050515">
    <property type="entry name" value="Beta-lactam/transpept"/>
</dbReference>
<gene>
    <name evidence="13" type="ORF">A2675_02680</name>
</gene>
<dbReference type="InterPro" id="IPR005311">
    <property type="entry name" value="PBP_dimer"/>
</dbReference>
<dbReference type="Gene3D" id="3.90.1310.10">
    <property type="entry name" value="Penicillin-binding protein 2a (Domain 2)"/>
    <property type="match status" value="1"/>
</dbReference>
<protein>
    <recommendedName>
        <fullName evidence="15">Penicillin-binding protein transpeptidase domain-containing protein</fullName>
    </recommendedName>
</protein>
<sequence length="598" mass="64639">MFSPRRRNTNGGEINLDEILLDAKNLPEFNVHQMEGRIERPISKWAVRSLGIAFFFIAAAFSSRAVVLQIVHGDTYRAKADANHLDSVPIFSQRGIIYDRTGAELAWNTAPELANHVWFGSMLTAGTVGATDPHATTTSDTYLSEPYLRSYIRESGFGHLLGYVSYPLKDNKGFYYQTEFQGKAGVEGLLDKELNGLNGTRLTETDALGNIAGESVIEPPKDGSNVTLSIDAGVQSTLNNAIAALAQKSGFVGGGGVIMDVRTGEVLALTSYPEYDSQVLSLGDDVDKIRGYMTGTNKPLLNRVLSGLYTPGSIVKPFVALGALEEGVIDPNKKILSTGSISIPNPYDPTKPSVFRDWRAQGWVDMRQALAVSSDVYFYEVGGGYKNEQKGLGISNIKKYSELFGLGSTTGIILGNEATGVIPDPEWKAANFNGEPWRLGDTYHTAVGQYGFQVTPIQMVRAVAALANNGTLLVPQILKDAAPEVTSTVSIRPENFKIVKEGMREGVLAGTASALAFPNVTVAAKTGTAELGAAKQYVNSWTTGFFPYEDPQYAFAVVMERGPVTNTVGASFIMRQVIDWMRTNRPEYVGLPAKAAGQ</sequence>
<dbReference type="InterPro" id="IPR036138">
    <property type="entry name" value="PBP_dimer_sf"/>
</dbReference>
<dbReference type="STRING" id="1802723.A2675_02680"/>
<comment type="subcellular location">
    <subcellularLocation>
        <location evidence="2">Cell membrane</location>
    </subcellularLocation>
    <subcellularLocation>
        <location evidence="1">Membrane</location>
        <topology evidence="1">Single-pass membrane protein</topology>
    </subcellularLocation>
</comment>
<evidence type="ECO:0008006" key="15">
    <source>
        <dbReference type="Google" id="ProtNLM"/>
    </source>
</evidence>
<dbReference type="SUPFAM" id="SSF56601">
    <property type="entry name" value="beta-lactamase/transpeptidase-like"/>
    <property type="match status" value="1"/>
</dbReference>
<dbReference type="InterPro" id="IPR012338">
    <property type="entry name" value="Beta-lactam/transpept-like"/>
</dbReference>
<dbReference type="PANTHER" id="PTHR30627">
    <property type="entry name" value="PEPTIDOGLYCAN D,D-TRANSPEPTIDASE"/>
    <property type="match status" value="1"/>
</dbReference>
<evidence type="ECO:0000256" key="9">
    <source>
        <dbReference type="ARBA" id="ARBA00023316"/>
    </source>
</evidence>
<evidence type="ECO:0000313" key="14">
    <source>
        <dbReference type="Proteomes" id="UP000176997"/>
    </source>
</evidence>
<evidence type="ECO:0000256" key="4">
    <source>
        <dbReference type="ARBA" id="ARBA00022692"/>
    </source>
</evidence>
<dbReference type="SUPFAM" id="SSF56519">
    <property type="entry name" value="Penicillin binding protein dimerisation domain"/>
    <property type="match status" value="1"/>
</dbReference>
<dbReference type="Proteomes" id="UP000176997">
    <property type="component" value="Unassembled WGS sequence"/>
</dbReference>
<dbReference type="EMBL" id="MHUS01000021">
    <property type="protein sequence ID" value="OHA80631.1"/>
    <property type="molecule type" value="Genomic_DNA"/>
</dbReference>
<evidence type="ECO:0000259" key="11">
    <source>
        <dbReference type="Pfam" id="PF00905"/>
    </source>
</evidence>
<reference evidence="13 14" key="1">
    <citation type="journal article" date="2016" name="Nat. Commun.">
        <title>Thousands of microbial genomes shed light on interconnected biogeochemical processes in an aquifer system.</title>
        <authorList>
            <person name="Anantharaman K."/>
            <person name="Brown C.T."/>
            <person name="Hug L.A."/>
            <person name="Sharon I."/>
            <person name="Castelle C.J."/>
            <person name="Probst A.J."/>
            <person name="Thomas B.C."/>
            <person name="Singh A."/>
            <person name="Wilkins M.J."/>
            <person name="Karaoz U."/>
            <person name="Brodie E.L."/>
            <person name="Williams K.H."/>
            <person name="Hubbard S.S."/>
            <person name="Banfield J.F."/>
        </authorList>
    </citation>
    <scope>NUCLEOTIDE SEQUENCE [LARGE SCALE GENOMIC DNA]</scope>
</reference>
<dbReference type="InterPro" id="IPR001460">
    <property type="entry name" value="PCN-bd_Tpept"/>
</dbReference>
<evidence type="ECO:0000256" key="3">
    <source>
        <dbReference type="ARBA" id="ARBA00022475"/>
    </source>
</evidence>
<proteinExistence type="predicted"/>
<dbReference type="PANTHER" id="PTHR30627:SF2">
    <property type="entry name" value="PEPTIDOGLYCAN D,D-TRANSPEPTIDASE MRDA"/>
    <property type="match status" value="1"/>
</dbReference>
<accession>A0A1G2S8M6</accession>
<keyword evidence="6" id="KW-0573">Peptidoglycan synthesis</keyword>
<dbReference type="Gene3D" id="3.40.710.10">
    <property type="entry name" value="DD-peptidase/beta-lactamase superfamily"/>
    <property type="match status" value="1"/>
</dbReference>
<feature type="transmembrane region" description="Helical" evidence="10">
    <location>
        <begin position="45"/>
        <end position="67"/>
    </location>
</feature>
<name>A0A1G2S8M6_9BACT</name>